<proteinExistence type="predicted"/>
<comment type="caution">
    <text evidence="1">The sequence shown here is derived from an EMBL/GenBank/DDBJ whole genome shotgun (WGS) entry which is preliminary data.</text>
</comment>
<protein>
    <submittedName>
        <fullName evidence="1">DUF4197 domain-containing protein</fullName>
    </submittedName>
</protein>
<dbReference type="Proteomes" id="UP001501508">
    <property type="component" value="Unassembled WGS sequence"/>
</dbReference>
<evidence type="ECO:0000313" key="1">
    <source>
        <dbReference type="EMBL" id="GAA4433277.1"/>
    </source>
</evidence>
<organism evidence="1 2">
    <name type="scientific">Ravibacter arvi</name>
    <dbReference type="NCBI Taxonomy" id="2051041"/>
    <lineage>
        <taxon>Bacteria</taxon>
        <taxon>Pseudomonadati</taxon>
        <taxon>Bacteroidota</taxon>
        <taxon>Cytophagia</taxon>
        <taxon>Cytophagales</taxon>
        <taxon>Spirosomataceae</taxon>
        <taxon>Ravibacter</taxon>
    </lineage>
</organism>
<evidence type="ECO:0000313" key="2">
    <source>
        <dbReference type="Proteomes" id="UP001501508"/>
    </source>
</evidence>
<sequence>MIQKLFAGLLIVTALGGCATLGTVLQDMNSGSGGPLTNSEIVQGLKEALRVGIDNGAGQASQVNGYFGNALIKILMPPEAQKVENALRQIGLGKEVDKFILSLNRAAEDAAKKAKPIFFTAITSMTIQDALGILNGSDTAATAYLRRTSGVALFNSFYPVVDSTLQLNQATRYYSDIVNTYNKIPFVQKVDPDLKRYATNKAIDGLFTLVADEERKIRKDPVARVTQILKRVFGGQSNTQNAAPPRLTPSNY</sequence>
<gene>
    <name evidence="1" type="ORF">GCM10023091_06610</name>
</gene>
<name>A0ABP8LPB0_9BACT</name>
<keyword evidence="2" id="KW-1185">Reference proteome</keyword>
<dbReference type="Pfam" id="PF13852">
    <property type="entry name" value="DUF4197"/>
    <property type="match status" value="1"/>
</dbReference>
<dbReference type="InterPro" id="IPR025245">
    <property type="entry name" value="DUF4197"/>
</dbReference>
<dbReference type="PROSITE" id="PS51257">
    <property type="entry name" value="PROKAR_LIPOPROTEIN"/>
    <property type="match status" value="1"/>
</dbReference>
<dbReference type="RefSeq" id="WP_345026622.1">
    <property type="nucleotide sequence ID" value="NZ_BAABEY010000005.1"/>
</dbReference>
<accession>A0ABP8LPB0</accession>
<dbReference type="EMBL" id="BAABEY010000005">
    <property type="protein sequence ID" value="GAA4433277.1"/>
    <property type="molecule type" value="Genomic_DNA"/>
</dbReference>
<reference evidence="2" key="1">
    <citation type="journal article" date="2019" name="Int. J. Syst. Evol. Microbiol.">
        <title>The Global Catalogue of Microorganisms (GCM) 10K type strain sequencing project: providing services to taxonomists for standard genome sequencing and annotation.</title>
        <authorList>
            <consortium name="The Broad Institute Genomics Platform"/>
            <consortium name="The Broad Institute Genome Sequencing Center for Infectious Disease"/>
            <person name="Wu L."/>
            <person name="Ma J."/>
        </authorList>
    </citation>
    <scope>NUCLEOTIDE SEQUENCE [LARGE SCALE GENOMIC DNA]</scope>
    <source>
        <strain evidence="2">JCM 31920</strain>
    </source>
</reference>